<proteinExistence type="predicted"/>
<organism evidence="1 2">
    <name type="scientific">Limibacillus halophilus</name>
    <dbReference type="NCBI Taxonomy" id="1579333"/>
    <lineage>
        <taxon>Bacteria</taxon>
        <taxon>Pseudomonadati</taxon>
        <taxon>Pseudomonadota</taxon>
        <taxon>Alphaproteobacteria</taxon>
        <taxon>Rhodospirillales</taxon>
        <taxon>Rhodovibrionaceae</taxon>
        <taxon>Limibacillus</taxon>
    </lineage>
</organism>
<dbReference type="RefSeq" id="WP_183414911.1">
    <property type="nucleotide sequence ID" value="NZ_JACHXA010000001.1"/>
</dbReference>
<name>A0A839SMH1_9PROT</name>
<comment type="caution">
    <text evidence="1">The sequence shown here is derived from an EMBL/GenBank/DDBJ whole genome shotgun (WGS) entry which is preliminary data.</text>
</comment>
<evidence type="ECO:0000313" key="2">
    <source>
        <dbReference type="Proteomes" id="UP000581135"/>
    </source>
</evidence>
<dbReference type="Proteomes" id="UP000581135">
    <property type="component" value="Unassembled WGS sequence"/>
</dbReference>
<protein>
    <submittedName>
        <fullName evidence="1">Uncharacterized protein</fullName>
    </submittedName>
</protein>
<keyword evidence="2" id="KW-1185">Reference proteome</keyword>
<evidence type="ECO:0000313" key="1">
    <source>
        <dbReference type="EMBL" id="MBB3064097.1"/>
    </source>
</evidence>
<dbReference type="EMBL" id="JACHXA010000001">
    <property type="protein sequence ID" value="MBB3064097.1"/>
    <property type="molecule type" value="Genomic_DNA"/>
</dbReference>
<accession>A0A839SMH1</accession>
<dbReference type="AlphaFoldDB" id="A0A839SMH1"/>
<reference evidence="1 2" key="1">
    <citation type="submission" date="2020-08" db="EMBL/GenBank/DDBJ databases">
        <title>Genomic Encyclopedia of Type Strains, Phase III (KMG-III): the genomes of soil and plant-associated and newly described type strains.</title>
        <authorList>
            <person name="Whitman W."/>
        </authorList>
    </citation>
    <scope>NUCLEOTIDE SEQUENCE [LARGE SCALE GENOMIC DNA]</scope>
    <source>
        <strain evidence="1 2">CECT 8803</strain>
    </source>
</reference>
<sequence>MDESVTPAAPGTYMTAVHFPTAFKQIREEILAAQGDLSEPPHPVDLREWIKESWRSIVGMVPVIAWRMDAKTGVLPLLAGPHSKELDSFYLYSASGEKRRSYSRGFIILPDGNFWNGSLKVMKEPEVVTLWSEEVLAAITAQIAAEKRARGGERADGGGAVET</sequence>
<gene>
    <name evidence="1" type="ORF">FHR98_000362</name>
</gene>